<name>A0ABW3UD39_9GAMM</name>
<keyword evidence="1" id="KW-0812">Transmembrane</keyword>
<keyword evidence="3" id="KW-1185">Reference proteome</keyword>
<feature type="transmembrane region" description="Helical" evidence="1">
    <location>
        <begin position="50"/>
        <end position="71"/>
    </location>
</feature>
<protein>
    <submittedName>
        <fullName evidence="2">Uncharacterized protein</fullName>
    </submittedName>
</protein>
<organism evidence="2 3">
    <name type="scientific">Microbulbifer celer</name>
    <dbReference type="NCBI Taxonomy" id="435905"/>
    <lineage>
        <taxon>Bacteria</taxon>
        <taxon>Pseudomonadati</taxon>
        <taxon>Pseudomonadota</taxon>
        <taxon>Gammaproteobacteria</taxon>
        <taxon>Cellvibrionales</taxon>
        <taxon>Microbulbiferaceae</taxon>
        <taxon>Microbulbifer</taxon>
    </lineage>
</organism>
<accession>A0ABW3UD39</accession>
<feature type="transmembrane region" description="Helical" evidence="1">
    <location>
        <begin position="9"/>
        <end position="30"/>
    </location>
</feature>
<dbReference type="RefSeq" id="WP_230435266.1">
    <property type="nucleotide sequence ID" value="NZ_CP087715.1"/>
</dbReference>
<keyword evidence="1" id="KW-1133">Transmembrane helix</keyword>
<sequence>MSSSEKRPVLVWIIFIWFVVTGISGLYQLYALYSGNIEIPEGMEKPEGLLYYFNGIFGVVLAVLAATLLFLRKSTSRWLFLALFIFTVASGVFTLFTHKFPENQFTLIKYISVVTWIIYGLIVWYVFTLEEKGYFVDRST</sequence>
<dbReference type="EMBL" id="JBHTLR010000038">
    <property type="protein sequence ID" value="MFD1218495.1"/>
    <property type="molecule type" value="Genomic_DNA"/>
</dbReference>
<gene>
    <name evidence="2" type="ORF">ACFQ2X_17985</name>
</gene>
<evidence type="ECO:0000313" key="2">
    <source>
        <dbReference type="EMBL" id="MFD1218495.1"/>
    </source>
</evidence>
<dbReference type="Proteomes" id="UP001597264">
    <property type="component" value="Unassembled WGS sequence"/>
</dbReference>
<comment type="caution">
    <text evidence="2">The sequence shown here is derived from an EMBL/GenBank/DDBJ whole genome shotgun (WGS) entry which is preliminary data.</text>
</comment>
<feature type="transmembrane region" description="Helical" evidence="1">
    <location>
        <begin position="78"/>
        <end position="96"/>
    </location>
</feature>
<evidence type="ECO:0000256" key="1">
    <source>
        <dbReference type="SAM" id="Phobius"/>
    </source>
</evidence>
<evidence type="ECO:0000313" key="3">
    <source>
        <dbReference type="Proteomes" id="UP001597264"/>
    </source>
</evidence>
<keyword evidence="1" id="KW-0472">Membrane</keyword>
<feature type="transmembrane region" description="Helical" evidence="1">
    <location>
        <begin position="108"/>
        <end position="127"/>
    </location>
</feature>
<reference evidence="3" key="1">
    <citation type="journal article" date="2019" name="Int. J. Syst. Evol. Microbiol.">
        <title>The Global Catalogue of Microorganisms (GCM) 10K type strain sequencing project: providing services to taxonomists for standard genome sequencing and annotation.</title>
        <authorList>
            <consortium name="The Broad Institute Genomics Platform"/>
            <consortium name="The Broad Institute Genome Sequencing Center for Infectious Disease"/>
            <person name="Wu L."/>
            <person name="Ma J."/>
        </authorList>
    </citation>
    <scope>NUCLEOTIDE SEQUENCE [LARGE SCALE GENOMIC DNA]</scope>
    <source>
        <strain evidence="3">CCUG 54356</strain>
    </source>
</reference>
<proteinExistence type="predicted"/>